<organism evidence="1 2">
    <name type="scientific">Clarias magur</name>
    <name type="common">Asian catfish</name>
    <name type="synonym">Macropteronotus magur</name>
    <dbReference type="NCBI Taxonomy" id="1594786"/>
    <lineage>
        <taxon>Eukaryota</taxon>
        <taxon>Metazoa</taxon>
        <taxon>Chordata</taxon>
        <taxon>Craniata</taxon>
        <taxon>Vertebrata</taxon>
        <taxon>Euteleostomi</taxon>
        <taxon>Actinopterygii</taxon>
        <taxon>Neopterygii</taxon>
        <taxon>Teleostei</taxon>
        <taxon>Ostariophysi</taxon>
        <taxon>Siluriformes</taxon>
        <taxon>Clariidae</taxon>
        <taxon>Clarias</taxon>
    </lineage>
</organism>
<name>A0A8J4TVR1_CLAMG</name>
<accession>A0A8J4TVR1</accession>
<dbReference type="EMBL" id="QNUK01000471">
    <property type="protein sequence ID" value="KAF5892851.1"/>
    <property type="molecule type" value="Genomic_DNA"/>
</dbReference>
<keyword evidence="2" id="KW-1185">Reference proteome</keyword>
<gene>
    <name evidence="1" type="primary">pitB</name>
    <name evidence="1" type="ORF">DAT39_017443</name>
</gene>
<evidence type="ECO:0000313" key="2">
    <source>
        <dbReference type="Proteomes" id="UP000727407"/>
    </source>
</evidence>
<feature type="non-terminal residue" evidence="1">
    <location>
        <position position="1"/>
    </location>
</feature>
<dbReference type="Proteomes" id="UP000727407">
    <property type="component" value="Unassembled WGS sequence"/>
</dbReference>
<reference evidence="1" key="1">
    <citation type="submission" date="2020-07" db="EMBL/GenBank/DDBJ databases">
        <title>Clarias magur genome sequencing, assembly and annotation.</title>
        <authorList>
            <person name="Kushwaha B."/>
            <person name="Kumar R."/>
            <person name="Das P."/>
            <person name="Joshi C.G."/>
            <person name="Kumar D."/>
            <person name="Nagpure N.S."/>
            <person name="Pandey M."/>
            <person name="Agarwal S."/>
            <person name="Srivastava S."/>
            <person name="Singh M."/>
            <person name="Sahoo L."/>
            <person name="Jayasankar P."/>
            <person name="Meher P.K."/>
            <person name="Koringa P.G."/>
            <person name="Iquebal M.A."/>
            <person name="Das S.P."/>
            <person name="Bit A."/>
            <person name="Patnaik S."/>
            <person name="Patel N."/>
            <person name="Shah T.M."/>
            <person name="Hinsu A."/>
            <person name="Jena J.K."/>
        </authorList>
    </citation>
    <scope>NUCLEOTIDE SEQUENCE</scope>
    <source>
        <strain evidence="1">CIFAMagur01</strain>
        <tissue evidence="1">Testis</tissue>
    </source>
</reference>
<proteinExistence type="predicted"/>
<comment type="caution">
    <text evidence="1">The sequence shown here is derived from an EMBL/GenBank/DDBJ whole genome shotgun (WGS) entry which is preliminary data.</text>
</comment>
<dbReference type="AlphaFoldDB" id="A0A8J4TVR1"/>
<evidence type="ECO:0000313" key="1">
    <source>
        <dbReference type="EMBL" id="KAF5892851.1"/>
    </source>
</evidence>
<protein>
    <submittedName>
        <fullName evidence="1">Phosphatidylinositol transfer protein 2</fullName>
    </submittedName>
</protein>
<sequence>FASCSSYQRRLMHTPICLTQKTHPSASLKDTFICLIQRHAHLPHSASKTCPFASLCLTRSSVSFKDTPICLTQKTCPFASLKDSKDICLFQSRHIPSRHASLKDTFICLIQRHTHLPHSKDMSICLTQRHVHLSHSKTHPSASL</sequence>